<dbReference type="PANTHER" id="PTHR21716">
    <property type="entry name" value="TRANSMEMBRANE PROTEIN"/>
    <property type="match status" value="1"/>
</dbReference>
<evidence type="ECO:0000313" key="10">
    <source>
        <dbReference type="Proteomes" id="UP000567293"/>
    </source>
</evidence>
<evidence type="ECO:0000256" key="1">
    <source>
        <dbReference type="ARBA" id="ARBA00004651"/>
    </source>
</evidence>
<comment type="subcellular location">
    <subcellularLocation>
        <location evidence="1">Cell membrane</location>
        <topology evidence="1">Multi-pass membrane protein</topology>
    </subcellularLocation>
</comment>
<evidence type="ECO:0000313" key="9">
    <source>
        <dbReference type="EMBL" id="MBA0084739.1"/>
    </source>
</evidence>
<dbReference type="EMBL" id="JACDQQ010000689">
    <property type="protein sequence ID" value="MBA0084739.1"/>
    <property type="molecule type" value="Genomic_DNA"/>
</dbReference>
<keyword evidence="5 8" id="KW-0812">Transmembrane</keyword>
<gene>
    <name evidence="9" type="ORF">HRJ53_07075</name>
</gene>
<dbReference type="AlphaFoldDB" id="A0A7V8NNR2"/>
<comment type="similarity">
    <text evidence="2">Belongs to the autoinducer-2 exporter (AI-2E) (TC 2.A.86) family.</text>
</comment>
<dbReference type="PANTHER" id="PTHR21716:SF53">
    <property type="entry name" value="PERMEASE PERM-RELATED"/>
    <property type="match status" value="1"/>
</dbReference>
<accession>A0A7V8NNR2</accession>
<feature type="transmembrane region" description="Helical" evidence="8">
    <location>
        <begin position="30"/>
        <end position="54"/>
    </location>
</feature>
<protein>
    <submittedName>
        <fullName evidence="9">AI-2E family transporter</fullName>
    </submittedName>
</protein>
<feature type="transmembrane region" description="Helical" evidence="8">
    <location>
        <begin position="84"/>
        <end position="106"/>
    </location>
</feature>
<evidence type="ECO:0000256" key="6">
    <source>
        <dbReference type="ARBA" id="ARBA00022989"/>
    </source>
</evidence>
<feature type="transmembrane region" description="Helical" evidence="8">
    <location>
        <begin position="118"/>
        <end position="146"/>
    </location>
</feature>
<dbReference type="Proteomes" id="UP000567293">
    <property type="component" value="Unassembled WGS sequence"/>
</dbReference>
<keyword evidence="7 8" id="KW-0472">Membrane</keyword>
<name>A0A7V8NNR2_9BACT</name>
<dbReference type="Pfam" id="PF01594">
    <property type="entry name" value="AI-2E_transport"/>
    <property type="match status" value="1"/>
</dbReference>
<comment type="caution">
    <text evidence="9">The sequence shown here is derived from an EMBL/GenBank/DDBJ whole genome shotgun (WGS) entry which is preliminary data.</text>
</comment>
<evidence type="ECO:0000256" key="8">
    <source>
        <dbReference type="SAM" id="Phobius"/>
    </source>
</evidence>
<reference evidence="9" key="1">
    <citation type="submission" date="2020-06" db="EMBL/GenBank/DDBJ databases">
        <title>Legume-microbial interactions unlock mineral nutrients during tropical forest succession.</title>
        <authorList>
            <person name="Epihov D.Z."/>
        </authorList>
    </citation>
    <scope>NUCLEOTIDE SEQUENCE [LARGE SCALE GENOMIC DNA]</scope>
    <source>
        <strain evidence="9">Pan2503</strain>
    </source>
</reference>
<proteinExistence type="inferred from homology"/>
<evidence type="ECO:0000256" key="3">
    <source>
        <dbReference type="ARBA" id="ARBA00022448"/>
    </source>
</evidence>
<dbReference type="GO" id="GO:0005886">
    <property type="term" value="C:plasma membrane"/>
    <property type="evidence" value="ECO:0007669"/>
    <property type="project" value="UniProtKB-SubCell"/>
</dbReference>
<evidence type="ECO:0000256" key="5">
    <source>
        <dbReference type="ARBA" id="ARBA00022692"/>
    </source>
</evidence>
<keyword evidence="6 8" id="KW-1133">Transmembrane helix</keyword>
<keyword evidence="4" id="KW-1003">Cell membrane</keyword>
<evidence type="ECO:0000256" key="4">
    <source>
        <dbReference type="ARBA" id="ARBA00022475"/>
    </source>
</evidence>
<sequence>MKIEEHLRLTGGALKNWLIAQCKDSLAVGAMWYIGLRVLGVPLAPLWAGLAAVLQFVPHLGPALGMVAPTITAAIHWGDWRHPLYVLMLYAGIVVVDALALQPYIMKRTAKVPIWASILAPIVLAFVIPFWGVFLAPPLLAVVYAYKRHLEQGSGKASS</sequence>
<dbReference type="InterPro" id="IPR002549">
    <property type="entry name" value="AI-2E-like"/>
</dbReference>
<keyword evidence="10" id="KW-1185">Reference proteome</keyword>
<evidence type="ECO:0000256" key="7">
    <source>
        <dbReference type="ARBA" id="ARBA00023136"/>
    </source>
</evidence>
<keyword evidence="3" id="KW-0813">Transport</keyword>
<organism evidence="9 10">
    <name type="scientific">Candidatus Acidiferrum panamense</name>
    <dbReference type="NCBI Taxonomy" id="2741543"/>
    <lineage>
        <taxon>Bacteria</taxon>
        <taxon>Pseudomonadati</taxon>
        <taxon>Acidobacteriota</taxon>
        <taxon>Terriglobia</taxon>
        <taxon>Candidatus Acidiferrales</taxon>
        <taxon>Candidatus Acidiferrum</taxon>
    </lineage>
</organism>
<evidence type="ECO:0000256" key="2">
    <source>
        <dbReference type="ARBA" id="ARBA00009773"/>
    </source>
</evidence>